<dbReference type="GO" id="GO:0032259">
    <property type="term" value="P:methylation"/>
    <property type="evidence" value="ECO:0007669"/>
    <property type="project" value="UniProtKB-KW"/>
</dbReference>
<keyword evidence="2" id="KW-0489">Methyltransferase</keyword>
<organism evidence="2 3">
    <name type="scientific">Rattus norvegicus</name>
    <name type="common">Rat</name>
    <dbReference type="NCBI Taxonomy" id="10116"/>
    <lineage>
        <taxon>Eukaryota</taxon>
        <taxon>Metazoa</taxon>
        <taxon>Chordata</taxon>
        <taxon>Craniata</taxon>
        <taxon>Vertebrata</taxon>
        <taxon>Euteleostomi</taxon>
        <taxon>Mammalia</taxon>
        <taxon>Eutheria</taxon>
        <taxon>Euarchontoglires</taxon>
        <taxon>Glires</taxon>
        <taxon>Rodentia</taxon>
        <taxon>Myomorpha</taxon>
        <taxon>Muroidea</taxon>
        <taxon>Muridae</taxon>
        <taxon>Murinae</taxon>
        <taxon>Rattus</taxon>
    </lineage>
</organism>
<feature type="compositionally biased region" description="Low complexity" evidence="1">
    <location>
        <begin position="20"/>
        <end position="33"/>
    </location>
</feature>
<evidence type="ECO:0000313" key="2">
    <source>
        <dbReference type="EMBL" id="EDL92211.1"/>
    </source>
</evidence>
<dbReference type="Proteomes" id="UP000234681">
    <property type="component" value="Chromosome 19"/>
</dbReference>
<dbReference type="AGR" id="RGD:1305992"/>
<gene>
    <name evidence="2 4" type="primary">Trmt1</name>
    <name evidence="2" type="ORF">rCG_51078</name>
</gene>
<dbReference type="EMBL" id="CH473972">
    <property type="protein sequence ID" value="EDL92211.1"/>
    <property type="molecule type" value="Genomic_DNA"/>
</dbReference>
<dbReference type="AlphaFoldDB" id="A6IY82"/>
<proteinExistence type="predicted"/>
<evidence type="ECO:0000313" key="4">
    <source>
        <dbReference type="RGD" id="1305992"/>
    </source>
</evidence>
<reference evidence="3" key="1">
    <citation type="submission" date="2005-09" db="EMBL/GenBank/DDBJ databases">
        <authorList>
            <person name="Mural R.J."/>
            <person name="Li P.W."/>
            <person name="Adams M.D."/>
            <person name="Amanatides P.G."/>
            <person name="Baden-Tillson H."/>
            <person name="Barnstead M."/>
            <person name="Chin S.H."/>
            <person name="Dew I."/>
            <person name="Evans C.A."/>
            <person name="Ferriera S."/>
            <person name="Flanigan M."/>
            <person name="Fosler C."/>
            <person name="Glodek A."/>
            <person name="Gu Z."/>
            <person name="Holt R.A."/>
            <person name="Jennings D."/>
            <person name="Kraft C.L."/>
            <person name="Lu F."/>
            <person name="Nguyen T."/>
            <person name="Nusskern D.R."/>
            <person name="Pfannkoch C.M."/>
            <person name="Sitter C."/>
            <person name="Sutton G.G."/>
            <person name="Venter J.C."/>
            <person name="Wang Z."/>
            <person name="Woodage T."/>
            <person name="Zheng X.H."/>
            <person name="Zhong F."/>
        </authorList>
    </citation>
    <scope>NUCLEOTIDE SEQUENCE [LARGE SCALE GENOMIC DNA]</scope>
    <source>
        <strain>BN</strain>
        <strain evidence="3">Sprague-Dawley</strain>
    </source>
</reference>
<dbReference type="RGD" id="1305992">
    <property type="gene designation" value="Trmt1"/>
</dbReference>
<dbReference type="GO" id="GO:0008168">
    <property type="term" value="F:methyltransferase activity"/>
    <property type="evidence" value="ECO:0007669"/>
    <property type="project" value="UniProtKB-KW"/>
</dbReference>
<evidence type="ECO:0000313" key="3">
    <source>
        <dbReference type="Proteomes" id="UP000234681"/>
    </source>
</evidence>
<keyword evidence="2" id="KW-0808">Transferase</keyword>
<protein>
    <submittedName>
        <fullName evidence="2">TRM1 tRNA methyltransferase 1 homolog (S. cerevisiae), isoform CRA_e</fullName>
    </submittedName>
</protein>
<feature type="region of interest" description="Disordered" evidence="1">
    <location>
        <begin position="1"/>
        <end position="33"/>
    </location>
</feature>
<name>A6IY82_RAT</name>
<sequence>MPTPAPASEDLSASRPIQKPTGVPGPVPGQGEW</sequence>
<accession>A6IY82</accession>
<evidence type="ECO:0000256" key="1">
    <source>
        <dbReference type="SAM" id="MobiDB-lite"/>
    </source>
</evidence>